<evidence type="ECO:0000313" key="1">
    <source>
        <dbReference type="EMBL" id="GAA4249341.1"/>
    </source>
</evidence>
<dbReference type="RefSeq" id="WP_345127709.1">
    <property type="nucleotide sequence ID" value="NZ_BAABAT010000007.1"/>
</dbReference>
<organism evidence="1 2">
    <name type="scientific">Dactylosporangium darangshiense</name>
    <dbReference type="NCBI Taxonomy" id="579108"/>
    <lineage>
        <taxon>Bacteria</taxon>
        <taxon>Bacillati</taxon>
        <taxon>Actinomycetota</taxon>
        <taxon>Actinomycetes</taxon>
        <taxon>Micromonosporales</taxon>
        <taxon>Micromonosporaceae</taxon>
        <taxon>Dactylosporangium</taxon>
    </lineage>
</organism>
<name>A0ABP8D7J9_9ACTN</name>
<proteinExistence type="predicted"/>
<dbReference type="EMBL" id="BAABAT010000007">
    <property type="protein sequence ID" value="GAA4249341.1"/>
    <property type="molecule type" value="Genomic_DNA"/>
</dbReference>
<keyword evidence="2" id="KW-1185">Reference proteome</keyword>
<dbReference type="Proteomes" id="UP001500620">
    <property type="component" value="Unassembled WGS sequence"/>
</dbReference>
<sequence length="129" mass="14409">MTAPRQPGLACIAGLRAIYESDLRDIAAAVLWVGCAKNYHLHPSLLSVDSVYRQIAQGVPELQRISLLQASPHAAPVREILYEAVQVLEHNRLVLWRYAGSEHVREEITLTRRGRAALLSPDSRTFLTN</sequence>
<evidence type="ECO:0000313" key="2">
    <source>
        <dbReference type="Proteomes" id="UP001500620"/>
    </source>
</evidence>
<accession>A0ABP8D7J9</accession>
<gene>
    <name evidence="1" type="ORF">GCM10022255_033080</name>
</gene>
<protein>
    <submittedName>
        <fullName evidence="1">Uncharacterized protein</fullName>
    </submittedName>
</protein>
<reference evidence="2" key="1">
    <citation type="journal article" date="2019" name="Int. J. Syst. Evol. Microbiol.">
        <title>The Global Catalogue of Microorganisms (GCM) 10K type strain sequencing project: providing services to taxonomists for standard genome sequencing and annotation.</title>
        <authorList>
            <consortium name="The Broad Institute Genomics Platform"/>
            <consortium name="The Broad Institute Genome Sequencing Center for Infectious Disease"/>
            <person name="Wu L."/>
            <person name="Ma J."/>
        </authorList>
    </citation>
    <scope>NUCLEOTIDE SEQUENCE [LARGE SCALE GENOMIC DNA]</scope>
    <source>
        <strain evidence="2">JCM 17441</strain>
    </source>
</reference>
<comment type="caution">
    <text evidence="1">The sequence shown here is derived from an EMBL/GenBank/DDBJ whole genome shotgun (WGS) entry which is preliminary data.</text>
</comment>